<dbReference type="Proteomes" id="UP000001611">
    <property type="component" value="Unassembled WGS sequence"/>
</dbReference>
<evidence type="ECO:0000256" key="5">
    <source>
        <dbReference type="ARBA" id="ARBA00023242"/>
    </source>
</evidence>
<dbReference type="GeneID" id="20708308"/>
<dbReference type="Gene3D" id="4.10.240.10">
    <property type="entry name" value="Zn(2)-C6 fungal-type DNA-binding domain"/>
    <property type="match status" value="1"/>
</dbReference>
<dbReference type="PANTHER" id="PTHR46910">
    <property type="entry name" value="TRANSCRIPTION FACTOR PDR1"/>
    <property type="match status" value="1"/>
</dbReference>
<dbReference type="InterPro" id="IPR001138">
    <property type="entry name" value="Zn2Cys6_DnaBD"/>
</dbReference>
<evidence type="ECO:0000256" key="1">
    <source>
        <dbReference type="ARBA" id="ARBA00004123"/>
    </source>
</evidence>
<keyword evidence="9" id="KW-1185">Reference proteome</keyword>
<dbReference type="GO" id="GO:0008270">
    <property type="term" value="F:zinc ion binding"/>
    <property type="evidence" value="ECO:0007669"/>
    <property type="project" value="InterPro"/>
</dbReference>
<name>G2X9L3_VERDV</name>
<dbReference type="EMBL" id="DS572708">
    <property type="protein sequence ID" value="EGY15681.1"/>
    <property type="molecule type" value="Genomic_DNA"/>
</dbReference>
<dbReference type="PROSITE" id="PS50048">
    <property type="entry name" value="ZN2_CY6_FUNGAL_2"/>
    <property type="match status" value="1"/>
</dbReference>
<evidence type="ECO:0000256" key="2">
    <source>
        <dbReference type="ARBA" id="ARBA00023015"/>
    </source>
</evidence>
<sequence length="398" mass="44133">MNQPKRDRPAKGIRLACDSCHVKKIRCIRAPGSTPRPCERCVREHIECVFSPALKTGRPKKERPATAAHREKSDEPSTAPLKPVVFRAMTPVTPSMTLTSHDSVDATPRCPLVDIAAADDSYDVGQDQDQEDERTLEELLPNLRGTHDAQSVVLAKLERMSALQQQLLSKRRILTPLFSQRPPPGVALRSGTLHELLDVARKVSNMHVWLMMAAERFSWRNRIMHSMTDETSCMMLVLPAMFVLDVFIETLRLVFPLPDEPSNAQLATQQMTAEDAQGMGLPDPSLIIYVSSLAFDTALADDLMSSRSEDECRNPVSEFVLVNMVKEQHDKQRHACDAVSATLPRKHCAPGAQELMAVLLAQYSAKLDLVRGEVSRVETTGQDTPMHHSAVGTVSSES</sequence>
<dbReference type="Pfam" id="PF00172">
    <property type="entry name" value="Zn_clus"/>
    <property type="match status" value="1"/>
</dbReference>
<dbReference type="InParanoid" id="G2X9L3"/>
<proteinExistence type="predicted"/>
<dbReference type="AlphaFoldDB" id="G2X9L3"/>
<evidence type="ECO:0000259" key="7">
    <source>
        <dbReference type="PROSITE" id="PS50048"/>
    </source>
</evidence>
<gene>
    <name evidence="8" type="ORF">VDAG_06845</name>
</gene>
<feature type="domain" description="Zn(2)-C6 fungal-type" evidence="7">
    <location>
        <begin position="16"/>
        <end position="50"/>
    </location>
</feature>
<dbReference type="KEGG" id="vda:VDAG_06845"/>
<evidence type="ECO:0000256" key="6">
    <source>
        <dbReference type="SAM" id="MobiDB-lite"/>
    </source>
</evidence>
<evidence type="ECO:0000313" key="9">
    <source>
        <dbReference type="Proteomes" id="UP000001611"/>
    </source>
</evidence>
<dbReference type="OrthoDB" id="2574141at2759"/>
<keyword evidence="3" id="KW-0238">DNA-binding</keyword>
<evidence type="ECO:0000256" key="3">
    <source>
        <dbReference type="ARBA" id="ARBA00023125"/>
    </source>
</evidence>
<reference evidence="8 9" key="1">
    <citation type="submission" date="2008-03" db="EMBL/GenBank/DDBJ databases">
        <title>The Genome Sequence of Verticillium dahliae VdLs.17.</title>
        <authorList>
            <consortium name="The Broad Institute Genome Sequencing Platform"/>
            <person name="Ma L.-J.J."/>
            <person name="Klosterman S.J."/>
            <person name="Subbarao K."/>
            <person name="Dobinson K."/>
            <person name="Veronese P."/>
            <person name="Kang S."/>
            <person name="Gold S.E."/>
            <person name="Young S."/>
            <person name="Jaffe D."/>
            <person name="Gnerre S."/>
            <person name="Berlin A."/>
            <person name="Heiman D."/>
            <person name="Hepburn T."/>
            <person name="Sykes S."/>
            <person name="Alvarado L."/>
            <person name="Kodira C.D."/>
            <person name="Lander E."/>
            <person name="Galagan J."/>
            <person name="Nusbaum C."/>
            <person name="Birren B."/>
        </authorList>
    </citation>
    <scope>NUCLEOTIDE SEQUENCE [LARGE SCALE GENOMIC DNA]</scope>
    <source>
        <strain evidence="9">VdLs.17 / ATCC MYA-4575 / FGSC 10137</strain>
    </source>
</reference>
<dbReference type="eggNOG" id="ENOG502SX45">
    <property type="taxonomic scope" value="Eukaryota"/>
</dbReference>
<feature type="region of interest" description="Disordered" evidence="6">
    <location>
        <begin position="378"/>
        <end position="398"/>
    </location>
</feature>
<organism evidence="8 9">
    <name type="scientific">Verticillium dahliae (strain VdLs.17 / ATCC MYA-4575 / FGSC 10137)</name>
    <name type="common">Verticillium wilt</name>
    <dbReference type="NCBI Taxonomy" id="498257"/>
    <lineage>
        <taxon>Eukaryota</taxon>
        <taxon>Fungi</taxon>
        <taxon>Dikarya</taxon>
        <taxon>Ascomycota</taxon>
        <taxon>Pezizomycotina</taxon>
        <taxon>Sordariomycetes</taxon>
        <taxon>Hypocreomycetidae</taxon>
        <taxon>Glomerellales</taxon>
        <taxon>Plectosphaerellaceae</taxon>
        <taxon>Verticillium</taxon>
    </lineage>
</organism>
<evidence type="ECO:0000313" key="8">
    <source>
        <dbReference type="EMBL" id="EGY15681.1"/>
    </source>
</evidence>
<reference evidence="9" key="2">
    <citation type="journal article" date="2011" name="PLoS Pathog.">
        <title>Comparative genomics yields insights into niche adaptation of plant vascular wilt pathogens.</title>
        <authorList>
            <person name="Klosterman S.J."/>
            <person name="Subbarao K.V."/>
            <person name="Kang S."/>
            <person name="Veronese P."/>
            <person name="Gold S.E."/>
            <person name="Thomma B.P.H.J."/>
            <person name="Chen Z."/>
            <person name="Henrissat B."/>
            <person name="Lee Y.-H."/>
            <person name="Park J."/>
            <person name="Garcia-Pedrajas M.D."/>
            <person name="Barbara D.J."/>
            <person name="Anchieta A."/>
            <person name="de Jonge R."/>
            <person name="Santhanam P."/>
            <person name="Maruthachalam K."/>
            <person name="Atallah Z."/>
            <person name="Amyotte S.G."/>
            <person name="Paz Z."/>
            <person name="Inderbitzin P."/>
            <person name="Hayes R.J."/>
            <person name="Heiman D.I."/>
            <person name="Young S."/>
            <person name="Zeng Q."/>
            <person name="Engels R."/>
            <person name="Galagan J."/>
            <person name="Cuomo C.A."/>
            <person name="Dobinson K.F."/>
            <person name="Ma L.-J."/>
        </authorList>
    </citation>
    <scope>NUCLEOTIDE SEQUENCE [LARGE SCALE GENOMIC DNA]</scope>
    <source>
        <strain evidence="9">VdLs.17 / ATCC MYA-4575 / FGSC 10137</strain>
    </source>
</reference>
<keyword evidence="4" id="KW-0804">Transcription</keyword>
<dbReference type="HOGENOM" id="CLU_794559_0_0_1"/>
<keyword evidence="5" id="KW-0539">Nucleus</keyword>
<dbReference type="RefSeq" id="XP_009657844.1">
    <property type="nucleotide sequence ID" value="XM_009659549.1"/>
</dbReference>
<feature type="region of interest" description="Disordered" evidence="6">
    <location>
        <begin position="56"/>
        <end position="80"/>
    </location>
</feature>
<dbReference type="InterPro" id="IPR036864">
    <property type="entry name" value="Zn2-C6_fun-type_DNA-bd_sf"/>
</dbReference>
<dbReference type="GO" id="GO:0005634">
    <property type="term" value="C:nucleus"/>
    <property type="evidence" value="ECO:0007669"/>
    <property type="project" value="UniProtKB-SubCell"/>
</dbReference>
<dbReference type="InterPro" id="IPR050987">
    <property type="entry name" value="AtrR-like"/>
</dbReference>
<dbReference type="PROSITE" id="PS00463">
    <property type="entry name" value="ZN2_CY6_FUNGAL_1"/>
    <property type="match status" value="1"/>
</dbReference>
<dbReference type="GO" id="GO:0003677">
    <property type="term" value="F:DNA binding"/>
    <property type="evidence" value="ECO:0007669"/>
    <property type="project" value="UniProtKB-KW"/>
</dbReference>
<accession>G2X9L3</accession>
<dbReference type="STRING" id="498257.G2X9L3"/>
<evidence type="ECO:0000256" key="4">
    <source>
        <dbReference type="ARBA" id="ARBA00023163"/>
    </source>
</evidence>
<feature type="compositionally biased region" description="Basic and acidic residues" evidence="6">
    <location>
        <begin position="62"/>
        <end position="75"/>
    </location>
</feature>
<dbReference type="CDD" id="cd00067">
    <property type="entry name" value="GAL4"/>
    <property type="match status" value="1"/>
</dbReference>
<keyword evidence="2" id="KW-0805">Transcription regulation</keyword>
<protein>
    <recommendedName>
        <fullName evidence="7">Zn(2)-C6 fungal-type domain-containing protein</fullName>
    </recommendedName>
</protein>
<dbReference type="GO" id="GO:0000981">
    <property type="term" value="F:DNA-binding transcription factor activity, RNA polymerase II-specific"/>
    <property type="evidence" value="ECO:0007669"/>
    <property type="project" value="InterPro"/>
</dbReference>
<dbReference type="PANTHER" id="PTHR46910:SF37">
    <property type="entry name" value="ZN(II)2CYS6 TRANSCRIPTION FACTOR (EUROFUNG)"/>
    <property type="match status" value="1"/>
</dbReference>
<dbReference type="SUPFAM" id="SSF57701">
    <property type="entry name" value="Zn2/Cys6 DNA-binding domain"/>
    <property type="match status" value="1"/>
</dbReference>
<dbReference type="OMA" id="DSCHAKK"/>
<comment type="subcellular location">
    <subcellularLocation>
        <location evidence="1">Nucleus</location>
    </subcellularLocation>
</comment>
<dbReference type="SMART" id="SM00066">
    <property type="entry name" value="GAL4"/>
    <property type="match status" value="1"/>
</dbReference>